<organism evidence="1 2">
    <name type="scientific">Gilvimarinus japonicus</name>
    <dbReference type="NCBI Taxonomy" id="1796469"/>
    <lineage>
        <taxon>Bacteria</taxon>
        <taxon>Pseudomonadati</taxon>
        <taxon>Pseudomonadota</taxon>
        <taxon>Gammaproteobacteria</taxon>
        <taxon>Cellvibrionales</taxon>
        <taxon>Cellvibrionaceae</taxon>
        <taxon>Gilvimarinus</taxon>
    </lineage>
</organism>
<sequence>MNKEQPNNPLHGITLEAVLTQLVERYGWSGLAERININCFKSDPSIKSSLKFLRKTLWAREKVEALYVSTFSEA</sequence>
<name>A0ABV7HJ62_9GAMM</name>
<dbReference type="InterPro" id="IPR036361">
    <property type="entry name" value="SAP_dom_sf"/>
</dbReference>
<comment type="caution">
    <text evidence="1">The sequence shown here is derived from an EMBL/GenBank/DDBJ whole genome shotgun (WGS) entry which is preliminary data.</text>
</comment>
<evidence type="ECO:0000313" key="2">
    <source>
        <dbReference type="Proteomes" id="UP001595548"/>
    </source>
</evidence>
<dbReference type="RefSeq" id="WP_339617331.1">
    <property type="nucleotide sequence ID" value="NZ_AP031500.1"/>
</dbReference>
<dbReference type="Pfam" id="PF09905">
    <property type="entry name" value="VF530"/>
    <property type="match status" value="1"/>
</dbReference>
<reference evidence="2" key="1">
    <citation type="journal article" date="2019" name="Int. J. Syst. Evol. Microbiol.">
        <title>The Global Catalogue of Microorganisms (GCM) 10K type strain sequencing project: providing services to taxonomists for standard genome sequencing and annotation.</title>
        <authorList>
            <consortium name="The Broad Institute Genomics Platform"/>
            <consortium name="The Broad Institute Genome Sequencing Center for Infectious Disease"/>
            <person name="Wu L."/>
            <person name="Ma J."/>
        </authorList>
    </citation>
    <scope>NUCLEOTIDE SEQUENCE [LARGE SCALE GENOMIC DNA]</scope>
    <source>
        <strain evidence="2">KCTC 52141</strain>
    </source>
</reference>
<keyword evidence="2" id="KW-1185">Reference proteome</keyword>
<gene>
    <name evidence="1" type="ORF">ACFOEB_01790</name>
</gene>
<dbReference type="Gene3D" id="1.10.720.30">
    <property type="entry name" value="SAP domain"/>
    <property type="match status" value="1"/>
</dbReference>
<accession>A0ABV7HJ62</accession>
<dbReference type="Proteomes" id="UP001595548">
    <property type="component" value="Unassembled WGS sequence"/>
</dbReference>
<dbReference type="InterPro" id="IPR018668">
    <property type="entry name" value="DNA-binding_VF530-like"/>
</dbReference>
<evidence type="ECO:0000313" key="1">
    <source>
        <dbReference type="EMBL" id="MFC3153915.1"/>
    </source>
</evidence>
<protein>
    <submittedName>
        <fullName evidence="1">VF530 family protein</fullName>
    </submittedName>
</protein>
<dbReference type="EMBL" id="JBHRTL010000003">
    <property type="protein sequence ID" value="MFC3153915.1"/>
    <property type="molecule type" value="Genomic_DNA"/>
</dbReference>
<proteinExistence type="predicted"/>